<feature type="domain" description="C2H2-type" evidence="8">
    <location>
        <begin position="296"/>
        <end position="324"/>
    </location>
</feature>
<feature type="domain" description="C2H2-type" evidence="8">
    <location>
        <begin position="417"/>
        <end position="444"/>
    </location>
</feature>
<dbReference type="PROSITE" id="PS50157">
    <property type="entry name" value="ZINC_FINGER_C2H2_2"/>
    <property type="match status" value="12"/>
</dbReference>
<feature type="domain" description="C2H2-type" evidence="8">
    <location>
        <begin position="165"/>
        <end position="188"/>
    </location>
</feature>
<feature type="domain" description="C2H2-type" evidence="8">
    <location>
        <begin position="445"/>
        <end position="474"/>
    </location>
</feature>
<feature type="domain" description="C2H2-type" evidence="8">
    <location>
        <begin position="137"/>
        <end position="164"/>
    </location>
</feature>
<evidence type="ECO:0000256" key="1">
    <source>
        <dbReference type="ARBA" id="ARBA00006991"/>
    </source>
</evidence>
<dbReference type="InterPro" id="IPR036236">
    <property type="entry name" value="Znf_C2H2_sf"/>
</dbReference>
<keyword evidence="5" id="KW-0862">Zinc</keyword>
<dbReference type="FunFam" id="3.30.160.60:FF:000624">
    <property type="entry name" value="zinc finger protein 697"/>
    <property type="match status" value="1"/>
</dbReference>
<evidence type="ECO:0000256" key="2">
    <source>
        <dbReference type="ARBA" id="ARBA00022723"/>
    </source>
</evidence>
<feature type="domain" description="C2H2-type" evidence="8">
    <location>
        <begin position="340"/>
        <end position="367"/>
    </location>
</feature>
<feature type="domain" description="C2H2-type" evidence="8">
    <location>
        <begin position="506"/>
        <end position="534"/>
    </location>
</feature>
<reference evidence="9" key="2">
    <citation type="submission" date="2025-09" db="UniProtKB">
        <authorList>
            <consortium name="Ensembl"/>
        </authorList>
    </citation>
    <scope>IDENTIFICATION</scope>
</reference>
<evidence type="ECO:0000256" key="4">
    <source>
        <dbReference type="ARBA" id="ARBA00022771"/>
    </source>
</evidence>
<evidence type="ECO:0000259" key="8">
    <source>
        <dbReference type="PROSITE" id="PS50157"/>
    </source>
</evidence>
<evidence type="ECO:0000256" key="5">
    <source>
        <dbReference type="ARBA" id="ARBA00022833"/>
    </source>
</evidence>
<dbReference type="PANTHER" id="PTHR24384">
    <property type="entry name" value="FINGER PUTATIVE TRANSCRIPTION FACTOR FAMILY-RELATED"/>
    <property type="match status" value="1"/>
</dbReference>
<feature type="domain" description="C2H2-type" evidence="8">
    <location>
        <begin position="268"/>
        <end position="295"/>
    </location>
</feature>
<dbReference type="SMART" id="SM00355">
    <property type="entry name" value="ZnF_C2H2"/>
    <property type="match status" value="12"/>
</dbReference>
<keyword evidence="4 6" id="KW-0863">Zinc-finger</keyword>
<dbReference type="GO" id="GO:0000978">
    <property type="term" value="F:RNA polymerase II cis-regulatory region sequence-specific DNA binding"/>
    <property type="evidence" value="ECO:0007669"/>
    <property type="project" value="TreeGrafter"/>
</dbReference>
<evidence type="ECO:0000256" key="3">
    <source>
        <dbReference type="ARBA" id="ARBA00022737"/>
    </source>
</evidence>
<evidence type="ECO:0000256" key="6">
    <source>
        <dbReference type="PROSITE-ProRule" id="PRU00042"/>
    </source>
</evidence>
<comment type="similarity">
    <text evidence="1">Belongs to the krueppel C2H2-type zinc-finger protein family.</text>
</comment>
<evidence type="ECO:0000313" key="10">
    <source>
        <dbReference type="Proteomes" id="UP000694568"/>
    </source>
</evidence>
<dbReference type="InterPro" id="IPR013087">
    <property type="entry name" value="Znf_C2H2_type"/>
</dbReference>
<dbReference type="PANTHER" id="PTHR24384:SF218">
    <property type="entry name" value="ZINC FINGER PROTEIN 502"/>
    <property type="match status" value="1"/>
</dbReference>
<organism evidence="9 10">
    <name type="scientific">Sander lucioperca</name>
    <name type="common">Pike-perch</name>
    <name type="synonym">Perca lucioperca</name>
    <dbReference type="NCBI Taxonomy" id="283035"/>
    <lineage>
        <taxon>Eukaryota</taxon>
        <taxon>Metazoa</taxon>
        <taxon>Chordata</taxon>
        <taxon>Craniata</taxon>
        <taxon>Vertebrata</taxon>
        <taxon>Euteleostomi</taxon>
        <taxon>Actinopterygii</taxon>
        <taxon>Neopterygii</taxon>
        <taxon>Teleostei</taxon>
        <taxon>Neoteleostei</taxon>
        <taxon>Acanthomorphata</taxon>
        <taxon>Eupercaria</taxon>
        <taxon>Perciformes</taxon>
        <taxon>Percoidei</taxon>
        <taxon>Percidae</taxon>
        <taxon>Luciopercinae</taxon>
        <taxon>Sander</taxon>
    </lineage>
</organism>
<keyword evidence="10" id="KW-1185">Reference proteome</keyword>
<evidence type="ECO:0000313" key="9">
    <source>
        <dbReference type="Ensembl" id="ENSSLUP00000032436.1"/>
    </source>
</evidence>
<dbReference type="FunFam" id="3.30.160.60:FF:000100">
    <property type="entry name" value="Zinc finger 45-like"/>
    <property type="match status" value="1"/>
</dbReference>
<dbReference type="GO" id="GO:0000981">
    <property type="term" value="F:DNA-binding transcription factor activity, RNA polymerase II-specific"/>
    <property type="evidence" value="ECO:0007669"/>
    <property type="project" value="TreeGrafter"/>
</dbReference>
<feature type="compositionally biased region" description="Acidic residues" evidence="7">
    <location>
        <begin position="64"/>
        <end position="86"/>
    </location>
</feature>
<dbReference type="Proteomes" id="UP000694568">
    <property type="component" value="Unplaced"/>
</dbReference>
<feature type="domain" description="C2H2-type" evidence="8">
    <location>
        <begin position="204"/>
        <end position="231"/>
    </location>
</feature>
<feature type="domain" description="C2H2-type" evidence="8">
    <location>
        <begin position="478"/>
        <end position="505"/>
    </location>
</feature>
<dbReference type="FunFam" id="3.30.160.60:FF:000446">
    <property type="entry name" value="Zinc finger protein"/>
    <property type="match status" value="3"/>
</dbReference>
<keyword evidence="2" id="KW-0479">Metal-binding</keyword>
<dbReference type="PROSITE" id="PS00028">
    <property type="entry name" value="ZINC_FINGER_C2H2_1"/>
    <property type="match status" value="11"/>
</dbReference>
<keyword evidence="3" id="KW-0677">Repeat</keyword>
<evidence type="ECO:0000256" key="7">
    <source>
        <dbReference type="SAM" id="MobiDB-lite"/>
    </source>
</evidence>
<gene>
    <name evidence="9" type="primary">LOC116057850</name>
</gene>
<name>A0A8C9YYX3_SANLU</name>
<protein>
    <recommendedName>
        <fullName evidence="8">C2H2-type domain-containing protein</fullName>
    </recommendedName>
</protein>
<reference evidence="9" key="1">
    <citation type="submission" date="2025-08" db="UniProtKB">
        <authorList>
            <consortium name="Ensembl"/>
        </authorList>
    </citation>
    <scope>IDENTIFICATION</scope>
</reference>
<accession>A0A8C9YYX3</accession>
<dbReference type="Gene3D" id="3.30.160.60">
    <property type="entry name" value="Classic Zinc Finger"/>
    <property type="match status" value="12"/>
</dbReference>
<dbReference type="Pfam" id="PF00096">
    <property type="entry name" value="zf-C2H2"/>
    <property type="match status" value="4"/>
</dbReference>
<dbReference type="SUPFAM" id="SSF57667">
    <property type="entry name" value="beta-beta-alpha zinc fingers"/>
    <property type="match status" value="6"/>
</dbReference>
<feature type="domain" description="C2H2-type" evidence="8">
    <location>
        <begin position="232"/>
        <end position="260"/>
    </location>
</feature>
<feature type="region of interest" description="Disordered" evidence="7">
    <location>
        <begin position="524"/>
        <end position="544"/>
    </location>
</feature>
<dbReference type="AlphaFoldDB" id="A0A8C9YYX3"/>
<dbReference type="Ensembl" id="ENSSLUT00000033459.1">
    <property type="protein sequence ID" value="ENSSLUP00000032436.1"/>
    <property type="gene ID" value="ENSSLUG00000014470.1"/>
</dbReference>
<dbReference type="GO" id="GO:0008270">
    <property type="term" value="F:zinc ion binding"/>
    <property type="evidence" value="ECO:0007669"/>
    <property type="project" value="UniProtKB-KW"/>
</dbReference>
<feature type="domain" description="C2H2-type" evidence="8">
    <location>
        <begin position="368"/>
        <end position="396"/>
    </location>
</feature>
<feature type="compositionally biased region" description="Basic residues" evidence="7">
    <location>
        <begin position="22"/>
        <end position="33"/>
    </location>
</feature>
<feature type="region of interest" description="Disordered" evidence="7">
    <location>
        <begin position="1"/>
        <end position="124"/>
    </location>
</feature>
<dbReference type="InterPro" id="IPR050752">
    <property type="entry name" value="C2H2-ZF_domain"/>
</dbReference>
<dbReference type="GeneTree" id="ENSGT00940000162367"/>
<proteinExistence type="inferred from homology"/>
<sequence>MLLQCFVRPDGPGGGALLQHCTRTRTRTIKPSRRATPPTPRPNTATQRPPKRRGRRRVSPDPQQEQEEEEQEVEEEEQEVMEEDAGDPTWAPPDGDATSRPAASALEDSASQHAPVRLDSDSQDAPVRAVKLEPNSLMCDVCGKVMKNKTSLARHSFIHTGKKPFACHLCELRFNRRDNLQHHMTRLHPNGVARRQKQRVVQAWLCAVCGKTFSCRSRLKTHEVIHSGVKPHACDLCPKAYMRTNDLEHHKKIAHGNGTAEPPQPRSLLCHLCGKEFKCVSQLAAHLQAHTGERPHLCDVCGRKFARQYQLKRHKILVHASRGSGEGEESPSSSPPDAAFGCGVCGKRLKSEALLAAHSLSHSGEKPHRCAVCLRGFQTATCLKQHHMRVHVRGKASETPFAAKRRKNAAPTAAKAFPCPICSRVFKFRSLLASHSLIHSEQRPFGCDFCNRSFRRLSHLKRHREVVHANGERPPQNFVCHICGKDKKCRSQLARHIIIHTGERPFGCDLCTARFNRRGNLQQHRKRMHGVEKAAAGGEEEADEAPPILFDDDALTYKQEETVVAVDAAAEFCEAAAGDETEHDV</sequence>